<evidence type="ECO:0000313" key="4">
    <source>
        <dbReference type="Proteomes" id="UP001499986"/>
    </source>
</evidence>
<organism evidence="3 4">
    <name type="scientific">Streptomyces coeruleofuscus</name>
    <dbReference type="NCBI Taxonomy" id="66879"/>
    <lineage>
        <taxon>Bacteria</taxon>
        <taxon>Bacillati</taxon>
        <taxon>Actinomycetota</taxon>
        <taxon>Actinomycetes</taxon>
        <taxon>Kitasatosporales</taxon>
        <taxon>Streptomycetaceae</taxon>
        <taxon>Streptomyces</taxon>
    </lineage>
</organism>
<name>A0ABN3IAD5_9ACTN</name>
<dbReference type="Proteomes" id="UP001499986">
    <property type="component" value="Unassembled WGS sequence"/>
</dbReference>
<reference evidence="4" key="1">
    <citation type="journal article" date="2019" name="Int. J. Syst. Evol. Microbiol.">
        <title>The Global Catalogue of Microorganisms (GCM) 10K type strain sequencing project: providing services to taxonomists for standard genome sequencing and annotation.</title>
        <authorList>
            <consortium name="The Broad Institute Genomics Platform"/>
            <consortium name="The Broad Institute Genome Sequencing Center for Infectious Disease"/>
            <person name="Wu L."/>
            <person name="Ma J."/>
        </authorList>
    </citation>
    <scope>NUCLEOTIDE SEQUENCE [LARGE SCALE GENOMIC DNA]</scope>
    <source>
        <strain evidence="4">JCM 4358</strain>
    </source>
</reference>
<comment type="caution">
    <text evidence="3">The sequence shown here is derived from an EMBL/GenBank/DDBJ whole genome shotgun (WGS) entry which is preliminary data.</text>
</comment>
<evidence type="ECO:0000256" key="1">
    <source>
        <dbReference type="SAM" id="MobiDB-lite"/>
    </source>
</evidence>
<protein>
    <submittedName>
        <fullName evidence="3">Lipoprotein</fullName>
    </submittedName>
</protein>
<evidence type="ECO:0000313" key="3">
    <source>
        <dbReference type="EMBL" id="GAA2399231.1"/>
    </source>
</evidence>
<dbReference type="RefSeq" id="WP_086854437.1">
    <property type="nucleotide sequence ID" value="NZ_BAAASE010000004.1"/>
</dbReference>
<evidence type="ECO:0000256" key="2">
    <source>
        <dbReference type="SAM" id="SignalP"/>
    </source>
</evidence>
<keyword evidence="4" id="KW-1185">Reference proteome</keyword>
<feature type="chain" id="PRO_5045705993" evidence="2">
    <location>
        <begin position="26"/>
        <end position="219"/>
    </location>
</feature>
<feature type="compositionally biased region" description="Basic and acidic residues" evidence="1">
    <location>
        <begin position="28"/>
        <end position="39"/>
    </location>
</feature>
<accession>A0ABN3IAD5</accession>
<proteinExistence type="predicted"/>
<dbReference type="PROSITE" id="PS51257">
    <property type="entry name" value="PROKAR_LIPOPROTEIN"/>
    <property type="match status" value="1"/>
</dbReference>
<feature type="signal peptide" evidence="2">
    <location>
        <begin position="1"/>
        <end position="25"/>
    </location>
</feature>
<feature type="region of interest" description="Disordered" evidence="1">
    <location>
        <begin position="24"/>
        <end position="62"/>
    </location>
</feature>
<keyword evidence="2" id="KW-0732">Signal</keyword>
<sequence length="219" mass="22858">MNRRPTLLAALTLTAAAALTLSACGSDDSSKSKDNDKIAGVDAGGASTASPTGSAPQAAGRPKIKLPADLTMSFEGGKTGDAVKDAVLADNAERMRAVNAAITGTDPKAEALNFYNTGRALEAAAVWVDKFKKANLGITGTIRYFDRTVTLDGSKAASVVFCADESKGYAKDLKTNKSKVTTPSDEDFILYNTRLEKNSGGVWQTTRIVSTAGAKQCLK</sequence>
<keyword evidence="3" id="KW-0449">Lipoprotein</keyword>
<dbReference type="EMBL" id="BAAASE010000004">
    <property type="protein sequence ID" value="GAA2399231.1"/>
    <property type="molecule type" value="Genomic_DNA"/>
</dbReference>
<gene>
    <name evidence="3" type="ORF">GCM10010255_34660</name>
</gene>